<dbReference type="SUPFAM" id="SSF141452">
    <property type="entry name" value="Hcp1-like"/>
    <property type="match status" value="1"/>
</dbReference>
<protein>
    <submittedName>
        <fullName evidence="1">Uncharacterized protein</fullName>
    </submittedName>
</protein>
<evidence type="ECO:0000313" key="2">
    <source>
        <dbReference type="Proteomes" id="UP000028701"/>
    </source>
</evidence>
<dbReference type="Proteomes" id="UP000028701">
    <property type="component" value="Unassembled WGS sequence"/>
</dbReference>
<name>A0A081D3E7_9HYPH</name>
<sequence length="150" mass="16895">MPIYLEIEGFHGSVDANQYSGCISVNSLEFKVDRKIPNSRELEIIPKPIVSELRMARNSDELSAALYGVAKEGDLGNKAFVHLLHTHGQTDIKFELSYPSLIISTDDDEPSETLSVSFSRIDIWTTVHHNAADIRERWVTGYDLSADRIF</sequence>
<dbReference type="Pfam" id="PF05638">
    <property type="entry name" value="T6SS_HCP"/>
    <property type="match status" value="1"/>
</dbReference>
<accession>A0A081D3E7</accession>
<reference evidence="1 2" key="1">
    <citation type="submission" date="2014-08" db="EMBL/GenBank/DDBJ databases">
        <title>Whole genome shotgun sequence of Rhizobium rubi NBRC 13261.</title>
        <authorList>
            <person name="Katano-Makiyama Y."/>
            <person name="Hosoyama A."/>
            <person name="Hashimoto M."/>
            <person name="Hosoyama Y."/>
            <person name="Noguchi M."/>
            <person name="Tsuchikane K."/>
            <person name="Uohara A."/>
            <person name="Ohji S."/>
            <person name="Ichikawa N."/>
            <person name="Kimura A."/>
            <person name="Yamazoe A."/>
            <person name="Fujita N."/>
        </authorList>
    </citation>
    <scope>NUCLEOTIDE SEQUENCE [LARGE SCALE GENOMIC DNA]</scope>
    <source>
        <strain evidence="1 2">NBRC 13261</strain>
    </source>
</reference>
<dbReference type="EMBL" id="BBJU01000040">
    <property type="protein sequence ID" value="GAK73443.1"/>
    <property type="molecule type" value="Genomic_DNA"/>
</dbReference>
<proteinExistence type="predicted"/>
<organism evidence="1 2">
    <name type="scientific">Agrobacterium rubi TR3 = NBRC 13261</name>
    <dbReference type="NCBI Taxonomy" id="1368415"/>
    <lineage>
        <taxon>Bacteria</taxon>
        <taxon>Pseudomonadati</taxon>
        <taxon>Pseudomonadota</taxon>
        <taxon>Alphaproteobacteria</taxon>
        <taxon>Hyphomicrobiales</taxon>
        <taxon>Rhizobiaceae</taxon>
        <taxon>Rhizobium/Agrobacterium group</taxon>
        <taxon>Agrobacterium</taxon>
    </lineage>
</organism>
<dbReference type="eggNOG" id="COG3157">
    <property type="taxonomic scope" value="Bacteria"/>
</dbReference>
<dbReference type="InterPro" id="IPR036624">
    <property type="entry name" value="Hcp1-lik_sf"/>
</dbReference>
<dbReference type="Gene3D" id="2.30.110.20">
    <property type="entry name" value="Hcp1-like"/>
    <property type="match status" value="1"/>
</dbReference>
<comment type="caution">
    <text evidence="1">The sequence shown here is derived from an EMBL/GenBank/DDBJ whole genome shotgun (WGS) entry which is preliminary data.</text>
</comment>
<dbReference type="AlphaFoldDB" id="A0A081D3E7"/>
<evidence type="ECO:0000313" key="1">
    <source>
        <dbReference type="EMBL" id="GAK73443.1"/>
    </source>
</evidence>
<dbReference type="InterPro" id="IPR008514">
    <property type="entry name" value="T6SS_Hcp"/>
</dbReference>
<gene>
    <name evidence="1" type="ORF">RRU01S_40_00060</name>
</gene>